<dbReference type="OrthoDB" id="3527108at2759"/>
<dbReference type="STRING" id="2656787.A0A370TJ70"/>
<reference evidence="2 3" key="1">
    <citation type="journal article" date="2018" name="IMA Fungus">
        <title>IMA Genome-F 9: Draft genome sequence of Annulohypoxylon stygium, Aspergillus mulundensis, Berkeleyomyces basicola (syn. Thielaviopsis basicola), Ceratocystis smalleyi, two Cercospora beticola strains, Coleophoma cylindrospora, Fusarium fracticaudum, Phialophora cf. hyalina, and Morchella septimelata.</title>
        <authorList>
            <person name="Wingfield B.D."/>
            <person name="Bills G.F."/>
            <person name="Dong Y."/>
            <person name="Huang W."/>
            <person name="Nel W.J."/>
            <person name="Swalarsk-Parry B.S."/>
            <person name="Vaghefi N."/>
            <person name="Wilken P.M."/>
            <person name="An Z."/>
            <person name="de Beer Z.W."/>
            <person name="De Vos L."/>
            <person name="Chen L."/>
            <person name="Duong T.A."/>
            <person name="Gao Y."/>
            <person name="Hammerbacher A."/>
            <person name="Kikkert J.R."/>
            <person name="Li Y."/>
            <person name="Li H."/>
            <person name="Li K."/>
            <person name="Li Q."/>
            <person name="Liu X."/>
            <person name="Ma X."/>
            <person name="Naidoo K."/>
            <person name="Pethybridge S.J."/>
            <person name="Sun J."/>
            <person name="Steenkamp E.T."/>
            <person name="van der Nest M.A."/>
            <person name="van Wyk S."/>
            <person name="Wingfield M.J."/>
            <person name="Xiong C."/>
            <person name="Yue Q."/>
            <person name="Zhang X."/>
        </authorList>
    </citation>
    <scope>NUCLEOTIDE SEQUENCE [LARGE SCALE GENOMIC DNA]</scope>
    <source>
        <strain evidence="2 3">BP 5553</strain>
    </source>
</reference>
<evidence type="ECO:0000256" key="1">
    <source>
        <dbReference type="SAM" id="MobiDB-lite"/>
    </source>
</evidence>
<dbReference type="EMBL" id="NPIC01000006">
    <property type="protein sequence ID" value="RDL35390.1"/>
    <property type="molecule type" value="Genomic_DNA"/>
</dbReference>
<name>A0A370TJ70_9HELO</name>
<dbReference type="RefSeq" id="XP_031868213.1">
    <property type="nucleotide sequence ID" value="XM_032015944.1"/>
</dbReference>
<evidence type="ECO:0000313" key="2">
    <source>
        <dbReference type="EMBL" id="RDL35390.1"/>
    </source>
</evidence>
<protein>
    <submittedName>
        <fullName evidence="2">Uncharacterized protein</fullName>
    </submittedName>
</protein>
<comment type="caution">
    <text evidence="2">The sequence shown here is derived from an EMBL/GenBank/DDBJ whole genome shotgun (WGS) entry which is preliminary data.</text>
</comment>
<proteinExistence type="predicted"/>
<accession>A0A370TJ70</accession>
<gene>
    <name evidence="2" type="ORF">BP5553_07321</name>
</gene>
<keyword evidence="3" id="KW-1185">Reference proteome</keyword>
<sequence>MATANLRSRFMVGLGVLVFLTIFMTYSLRTSFSSNFGQVLETVPLPNEPLRTEPSIPPSPPSEPEEHAIPDMPPSPSPEPEEHVIPDHPTYKTEHTSTLVSIVDNFPLAAAAHSAAELPSIPPWNEPPSPHVPEKTPLFIGFTRNWRLLQQAVVSYITAGWPPEDIYVIENTGTMKSNQLGLLSLQNPFFLNHTRLHMLGVNVITTPTLLSFSQLQNFYIWMAIENNFTTYFYGHMDVIVLPFEDRYITPPASGESPNRYEDFKSIYQLAVDALRLAVSPEPDPNSSNSSKPWAARFFAYDRLALVNREAYESIGGWDTAIPYYFSDCDMHDRLKMYGFEYNGPDVEIGEFCDVSGSLDDLLVLYRKRDYIEASFTVDGPTQETAKEERQNLERVEKGDSNIPINGRKTNQTWVSDNPGSASFKQLFEVANAMVKHKNGGDPGGRNTWQARQFGGKGEPYYRDSEGFEKAIQMITQTGRDIYAEKWGHRACDLLPFGRKAGDEWRVEHDWE</sequence>
<feature type="compositionally biased region" description="Basic and acidic residues" evidence="1">
    <location>
        <begin position="80"/>
        <end position="89"/>
    </location>
</feature>
<dbReference type="AlphaFoldDB" id="A0A370TJ70"/>
<organism evidence="2 3">
    <name type="scientific">Venustampulla echinocandica</name>
    <dbReference type="NCBI Taxonomy" id="2656787"/>
    <lineage>
        <taxon>Eukaryota</taxon>
        <taxon>Fungi</taxon>
        <taxon>Dikarya</taxon>
        <taxon>Ascomycota</taxon>
        <taxon>Pezizomycotina</taxon>
        <taxon>Leotiomycetes</taxon>
        <taxon>Helotiales</taxon>
        <taxon>Pleuroascaceae</taxon>
        <taxon>Venustampulla</taxon>
    </lineage>
</organism>
<feature type="region of interest" description="Disordered" evidence="1">
    <location>
        <begin position="45"/>
        <end position="89"/>
    </location>
</feature>
<evidence type="ECO:0000313" key="3">
    <source>
        <dbReference type="Proteomes" id="UP000254866"/>
    </source>
</evidence>
<dbReference type="Proteomes" id="UP000254866">
    <property type="component" value="Unassembled WGS sequence"/>
</dbReference>
<dbReference type="GeneID" id="43600170"/>